<evidence type="ECO:0000313" key="2">
    <source>
        <dbReference type="Proteomes" id="UP001054945"/>
    </source>
</evidence>
<protein>
    <submittedName>
        <fullName evidence="1">Uncharacterized protein</fullName>
    </submittedName>
</protein>
<accession>A0AAV4XPH7</accession>
<organism evidence="1 2">
    <name type="scientific">Caerostris extrusa</name>
    <name type="common">Bark spider</name>
    <name type="synonym">Caerostris bankana</name>
    <dbReference type="NCBI Taxonomy" id="172846"/>
    <lineage>
        <taxon>Eukaryota</taxon>
        <taxon>Metazoa</taxon>
        <taxon>Ecdysozoa</taxon>
        <taxon>Arthropoda</taxon>
        <taxon>Chelicerata</taxon>
        <taxon>Arachnida</taxon>
        <taxon>Araneae</taxon>
        <taxon>Araneomorphae</taxon>
        <taxon>Entelegynae</taxon>
        <taxon>Araneoidea</taxon>
        <taxon>Araneidae</taxon>
        <taxon>Caerostris</taxon>
    </lineage>
</organism>
<comment type="caution">
    <text evidence="1">The sequence shown here is derived from an EMBL/GenBank/DDBJ whole genome shotgun (WGS) entry which is preliminary data.</text>
</comment>
<dbReference type="Proteomes" id="UP001054945">
    <property type="component" value="Unassembled WGS sequence"/>
</dbReference>
<proteinExistence type="predicted"/>
<reference evidence="1 2" key="1">
    <citation type="submission" date="2021-06" db="EMBL/GenBank/DDBJ databases">
        <title>Caerostris extrusa draft genome.</title>
        <authorList>
            <person name="Kono N."/>
            <person name="Arakawa K."/>
        </authorList>
    </citation>
    <scope>NUCLEOTIDE SEQUENCE [LARGE SCALE GENOMIC DNA]</scope>
</reference>
<gene>
    <name evidence="1" type="ORF">CEXT_718351</name>
</gene>
<dbReference type="EMBL" id="BPLR01018066">
    <property type="protein sequence ID" value="GIY96594.1"/>
    <property type="molecule type" value="Genomic_DNA"/>
</dbReference>
<sequence length="244" mass="27723">MNSNRFGRLWWTWERGLGLEFNAGGLDCEALPVATERNDSLENSLVGASTFVDGSSVWVPWETVEFKMEVYDFCTGKPYPFAHKNVAPILQEHWKEQQCRRTHSTRTLERTTTSHPSYKTMECSNKKLVTIVLDFLNFFFVLTTSPSSHQTGYTTVSKPAISFLLTLNQLTWLMTTAPPGPLARRPKIPPFFVLAKKDWCITLNLLRTEAPSLKSALARDNFMKLTVDSEAEHIKLKTTSSNRA</sequence>
<evidence type="ECO:0000313" key="1">
    <source>
        <dbReference type="EMBL" id="GIY96594.1"/>
    </source>
</evidence>
<dbReference type="AlphaFoldDB" id="A0AAV4XPH7"/>
<name>A0AAV4XPH7_CAEEX</name>
<keyword evidence="2" id="KW-1185">Reference proteome</keyword>